<gene>
    <name evidence="9" type="ORF">SAMN04488026_1001119</name>
</gene>
<dbReference type="STRING" id="571298.SAMN04488026_1001119"/>
<evidence type="ECO:0000256" key="4">
    <source>
        <dbReference type="ARBA" id="ARBA00022692"/>
    </source>
</evidence>
<sequence length="395" mass="42185">MSQRLIRPALCLVASCGTALAGGLDRTGQPIGILFEQGGDSGGYLQLDVFRANPDVTGTGAGIAGFVAPGGSYANVAEMFYGVGGALKLRINDQLSAAFIAEQPYGSDLLYPGSGLDTELGGTLAWAHTASLTALLRYRINENWSLHGGLRYQEIKGDIRLSGWAYGAPKALGLPSANGYKVSLAKDGAWGYVLGASYEIPEIAFRATLTYNSEITHEMDTVESGNPSPAFDGRSVTEVKTPRSVNLDLQTGIASDTLLYGSIRWAEWSAFRIDPVGFVHPVEEGGGGVGLVELDDTVTYTIGLARRFSEDWSGSAEVFYEPRQDGVVAPLFPSVGFWGAGLGLRRDWENFSLSLGARYTRLGDGRVETLPAGTARANFEENDILSLGLRVGYKF</sequence>
<keyword evidence="6" id="KW-0472">Membrane</keyword>
<accession>A0A1G8IT86</accession>
<dbReference type="SUPFAM" id="SSF56935">
    <property type="entry name" value="Porins"/>
    <property type="match status" value="1"/>
</dbReference>
<comment type="subcellular location">
    <subcellularLocation>
        <location evidence="1">Cell outer membrane</location>
        <topology evidence="1">Multi-pass membrane protein</topology>
    </subcellularLocation>
</comment>
<evidence type="ECO:0000256" key="6">
    <source>
        <dbReference type="ARBA" id="ARBA00023136"/>
    </source>
</evidence>
<keyword evidence="10" id="KW-1185">Reference proteome</keyword>
<keyword evidence="4" id="KW-0812">Transmembrane</keyword>
<dbReference type="GO" id="GO:0015483">
    <property type="term" value="F:long-chain fatty acid transporting porin activity"/>
    <property type="evidence" value="ECO:0007669"/>
    <property type="project" value="TreeGrafter"/>
</dbReference>
<dbReference type="EMBL" id="FNEK01000001">
    <property type="protein sequence ID" value="SDI21907.1"/>
    <property type="molecule type" value="Genomic_DNA"/>
</dbReference>
<evidence type="ECO:0000256" key="8">
    <source>
        <dbReference type="SAM" id="SignalP"/>
    </source>
</evidence>
<dbReference type="GO" id="GO:0009279">
    <property type="term" value="C:cell outer membrane"/>
    <property type="evidence" value="ECO:0007669"/>
    <property type="project" value="UniProtKB-SubCell"/>
</dbReference>
<dbReference type="Pfam" id="PF03349">
    <property type="entry name" value="Toluene_X"/>
    <property type="match status" value="1"/>
</dbReference>
<dbReference type="AlphaFoldDB" id="A0A1G8IT86"/>
<evidence type="ECO:0000256" key="3">
    <source>
        <dbReference type="ARBA" id="ARBA00022452"/>
    </source>
</evidence>
<proteinExistence type="inferred from homology"/>
<dbReference type="RefSeq" id="WP_093147322.1">
    <property type="nucleotide sequence ID" value="NZ_FNEK01000001.1"/>
</dbReference>
<keyword evidence="3" id="KW-1134">Transmembrane beta strand</keyword>
<evidence type="ECO:0000256" key="5">
    <source>
        <dbReference type="ARBA" id="ARBA00022729"/>
    </source>
</evidence>
<evidence type="ECO:0000313" key="9">
    <source>
        <dbReference type="EMBL" id="SDI21907.1"/>
    </source>
</evidence>
<evidence type="ECO:0000256" key="2">
    <source>
        <dbReference type="ARBA" id="ARBA00008163"/>
    </source>
</evidence>
<name>A0A1G8IT86_9RHOB</name>
<feature type="chain" id="PRO_5011461140" evidence="8">
    <location>
        <begin position="22"/>
        <end position="395"/>
    </location>
</feature>
<reference evidence="9 10" key="1">
    <citation type="submission" date="2016-10" db="EMBL/GenBank/DDBJ databases">
        <authorList>
            <person name="de Groot N.N."/>
        </authorList>
    </citation>
    <scope>NUCLEOTIDE SEQUENCE [LARGE SCALE GENOMIC DNA]</scope>
    <source>
        <strain evidence="9 10">DSM 25294</strain>
    </source>
</reference>
<evidence type="ECO:0000313" key="10">
    <source>
        <dbReference type="Proteomes" id="UP000199382"/>
    </source>
</evidence>
<evidence type="ECO:0000256" key="1">
    <source>
        <dbReference type="ARBA" id="ARBA00004571"/>
    </source>
</evidence>
<protein>
    <submittedName>
        <fullName evidence="9">Long-chain fatty acid transport protein</fullName>
    </submittedName>
</protein>
<dbReference type="Proteomes" id="UP000199382">
    <property type="component" value="Unassembled WGS sequence"/>
</dbReference>
<organism evidence="9 10">
    <name type="scientific">Aliiruegeria lutimaris</name>
    <dbReference type="NCBI Taxonomy" id="571298"/>
    <lineage>
        <taxon>Bacteria</taxon>
        <taxon>Pseudomonadati</taxon>
        <taxon>Pseudomonadota</taxon>
        <taxon>Alphaproteobacteria</taxon>
        <taxon>Rhodobacterales</taxon>
        <taxon>Roseobacteraceae</taxon>
        <taxon>Aliiruegeria</taxon>
    </lineage>
</organism>
<dbReference type="OrthoDB" id="6679728at2"/>
<dbReference type="PANTHER" id="PTHR35093">
    <property type="entry name" value="OUTER MEMBRANE PROTEIN NMB0088-RELATED"/>
    <property type="match status" value="1"/>
</dbReference>
<comment type="similarity">
    <text evidence="2">Belongs to the OmpP1/FadL family.</text>
</comment>
<feature type="signal peptide" evidence="8">
    <location>
        <begin position="1"/>
        <end position="21"/>
    </location>
</feature>
<evidence type="ECO:0000256" key="7">
    <source>
        <dbReference type="ARBA" id="ARBA00023237"/>
    </source>
</evidence>
<dbReference type="Gene3D" id="2.40.160.60">
    <property type="entry name" value="Outer membrane protein transport protein (OMPP1/FadL/TodX)"/>
    <property type="match status" value="1"/>
</dbReference>
<dbReference type="PANTHER" id="PTHR35093:SF8">
    <property type="entry name" value="OUTER MEMBRANE PROTEIN NMB0088-RELATED"/>
    <property type="match status" value="1"/>
</dbReference>
<keyword evidence="7" id="KW-0998">Cell outer membrane</keyword>
<dbReference type="InterPro" id="IPR005017">
    <property type="entry name" value="OMPP1/FadL/TodX"/>
</dbReference>
<keyword evidence="5 8" id="KW-0732">Signal</keyword>